<proteinExistence type="predicted"/>
<organism evidence="4 5">
    <name type="scientific">Nicotiana sylvestris</name>
    <name type="common">Wood tobacco</name>
    <name type="synonym">South American tobacco</name>
    <dbReference type="NCBI Taxonomy" id="4096"/>
    <lineage>
        <taxon>Eukaryota</taxon>
        <taxon>Viridiplantae</taxon>
        <taxon>Streptophyta</taxon>
        <taxon>Embryophyta</taxon>
        <taxon>Tracheophyta</taxon>
        <taxon>Spermatophyta</taxon>
        <taxon>Magnoliopsida</taxon>
        <taxon>eudicotyledons</taxon>
        <taxon>Gunneridae</taxon>
        <taxon>Pentapetalae</taxon>
        <taxon>asterids</taxon>
        <taxon>lamiids</taxon>
        <taxon>Solanales</taxon>
        <taxon>Solanaceae</taxon>
        <taxon>Nicotianoideae</taxon>
        <taxon>Nicotianeae</taxon>
        <taxon>Nicotiana</taxon>
    </lineage>
</organism>
<dbReference type="RefSeq" id="XP_009792330.1">
    <property type="nucleotide sequence ID" value="XM_009794028.1"/>
</dbReference>
<gene>
    <name evidence="5" type="primary">LOC104239400</name>
</gene>
<evidence type="ECO:0000313" key="5">
    <source>
        <dbReference type="RefSeq" id="XP_009792330.1"/>
    </source>
</evidence>
<feature type="domain" description="DC1" evidence="3">
    <location>
        <begin position="17"/>
        <end position="61"/>
    </location>
</feature>
<feature type="domain" description="DC1" evidence="3">
    <location>
        <begin position="129"/>
        <end position="182"/>
    </location>
</feature>
<protein>
    <submittedName>
        <fullName evidence="5">X-linked retinitis pigmentosa GTPase regulator-interacting protein 1-like</fullName>
    </submittedName>
</protein>
<dbReference type="KEGG" id="nsy:104239400"/>
<dbReference type="PANTHER" id="PTHR46288">
    <property type="entry name" value="PHORBOL-ESTER/DAG-TYPE DOMAIN-CONTAINING PROTEIN"/>
    <property type="match status" value="1"/>
</dbReference>
<feature type="domain" description="DC1" evidence="3">
    <location>
        <begin position="293"/>
        <end position="343"/>
    </location>
</feature>
<reference evidence="5" key="2">
    <citation type="submission" date="2025-08" db="UniProtKB">
        <authorList>
            <consortium name="RefSeq"/>
        </authorList>
    </citation>
    <scope>IDENTIFICATION</scope>
    <source>
        <tissue evidence="5">Leaf</tissue>
    </source>
</reference>
<dbReference type="InterPro" id="IPR004146">
    <property type="entry name" value="DC1"/>
</dbReference>
<dbReference type="InterPro" id="IPR046349">
    <property type="entry name" value="C1-like_sf"/>
</dbReference>
<dbReference type="eggNOG" id="ENOG502RZZE">
    <property type="taxonomic scope" value="Eukaryota"/>
</dbReference>
<dbReference type="STRING" id="4096.A0A1U7Y0N3"/>
<reference evidence="4" key="1">
    <citation type="journal article" date="2013" name="Genome Biol.">
        <title>Reference genomes and transcriptomes of Nicotiana sylvestris and Nicotiana tomentosiformis.</title>
        <authorList>
            <person name="Sierro N."/>
            <person name="Battey J.N."/>
            <person name="Ouadi S."/>
            <person name="Bovet L."/>
            <person name="Goepfert S."/>
            <person name="Bakaher N."/>
            <person name="Peitsch M.C."/>
            <person name="Ivanov N.V."/>
        </authorList>
    </citation>
    <scope>NUCLEOTIDE SEQUENCE [LARGE SCALE GENOMIC DNA]</scope>
</reference>
<keyword evidence="4" id="KW-1185">Reference proteome</keyword>
<dbReference type="PANTHER" id="PTHR46288:SF42">
    <property type="entry name" value="ZINC FINGER PHD-TYPE DOMAIN-CONTAINING PROTEIN"/>
    <property type="match status" value="1"/>
</dbReference>
<dbReference type="GeneID" id="104239400"/>
<feature type="domain" description="DC1" evidence="3">
    <location>
        <begin position="72"/>
        <end position="119"/>
    </location>
</feature>
<dbReference type="OrthoDB" id="1036688at2759"/>
<feature type="region of interest" description="Disordered" evidence="2">
    <location>
        <begin position="200"/>
        <end position="291"/>
    </location>
</feature>
<feature type="compositionally biased region" description="Acidic residues" evidence="2">
    <location>
        <begin position="220"/>
        <end position="283"/>
    </location>
</feature>
<evidence type="ECO:0000313" key="4">
    <source>
        <dbReference type="Proteomes" id="UP000189701"/>
    </source>
</evidence>
<dbReference type="Proteomes" id="UP000189701">
    <property type="component" value="Unplaced"/>
</dbReference>
<dbReference type="Pfam" id="PF03107">
    <property type="entry name" value="C1_2"/>
    <property type="match status" value="4"/>
</dbReference>
<evidence type="ECO:0000256" key="1">
    <source>
        <dbReference type="ARBA" id="ARBA00022737"/>
    </source>
</evidence>
<accession>A0A1U7Y0N3</accession>
<name>A0A1U7Y0N3_NICSY</name>
<dbReference type="SUPFAM" id="SSF57889">
    <property type="entry name" value="Cysteine-rich domain"/>
    <property type="match status" value="2"/>
</dbReference>
<evidence type="ECO:0000259" key="3">
    <source>
        <dbReference type="Pfam" id="PF03107"/>
    </source>
</evidence>
<sequence>MGREKRRDAPSLGKQHFSHPHILKLVNPTEAETLSCNACEKPNNPNFYGCNSCQYFLHENCLNAPRFLDHLSHPYHHLTLLPVPTYTNRSYTCKACGSDGNGYSFSCAACEFDIHLHCALLPHTVFLPQHRHELELIFDSPFDDDEEDESTVFVCDLCRDNADLNYWLYYCAECDFGTHLECGNSKPVSQQVRERPVLNIPEVNPIMKPKEAPIKIQETNQEEEEQGEEDEEAEEEEEEEEEEVEAEEEEEDGNEEEDEEEEEEEEDGNEEEEEDEEGEEEELQIPRSIHVDKHPHELELFYGSPYEDKETVFACDICNAIMNKADWLYYCAECDFGTHLHCASPEDDVLPRSQKRQNPNPNPNSAVEMINSANDAHEQLIAAQIEAQIAARSRQAMLDLVDGPSRRYYYY</sequence>
<evidence type="ECO:0000256" key="2">
    <source>
        <dbReference type="SAM" id="MobiDB-lite"/>
    </source>
</evidence>
<dbReference type="AlphaFoldDB" id="A0A1U7Y0N3"/>
<keyword evidence="1" id="KW-0677">Repeat</keyword>